<reference evidence="2 3" key="1">
    <citation type="submission" date="2018-01" db="EMBL/GenBank/DDBJ databases">
        <title>Draft genome sequence of Sphaerisporangium sp. 7K107.</title>
        <authorList>
            <person name="Sahin N."/>
            <person name="Saygin H."/>
            <person name="Ay H."/>
        </authorList>
    </citation>
    <scope>NUCLEOTIDE SEQUENCE [LARGE SCALE GENOMIC DNA]</scope>
    <source>
        <strain evidence="2 3">7K107</strain>
    </source>
</reference>
<keyword evidence="3" id="KW-1185">Reference proteome</keyword>
<dbReference type="GO" id="GO:0003700">
    <property type="term" value="F:DNA-binding transcription factor activity"/>
    <property type="evidence" value="ECO:0007669"/>
    <property type="project" value="InterPro"/>
</dbReference>
<dbReference type="Gene3D" id="1.10.10.10">
    <property type="entry name" value="Winged helix-like DNA-binding domain superfamily/Winged helix DNA-binding domain"/>
    <property type="match status" value="1"/>
</dbReference>
<dbReference type="InterPro" id="IPR039422">
    <property type="entry name" value="MarR/SlyA-like"/>
</dbReference>
<dbReference type="PANTHER" id="PTHR33164:SF106">
    <property type="entry name" value="TRANSCRIPTIONAL REGULATORY PROTEIN"/>
    <property type="match status" value="1"/>
</dbReference>
<proteinExistence type="predicted"/>
<feature type="domain" description="HTH marR-type" evidence="1">
    <location>
        <begin position="51"/>
        <end position="187"/>
    </location>
</feature>
<dbReference type="Pfam" id="PF12802">
    <property type="entry name" value="MarR_2"/>
    <property type="match status" value="1"/>
</dbReference>
<evidence type="ECO:0000313" key="2">
    <source>
        <dbReference type="EMBL" id="PZG45114.1"/>
    </source>
</evidence>
<gene>
    <name evidence="2" type="ORF">C1I98_15985</name>
</gene>
<dbReference type="PANTHER" id="PTHR33164">
    <property type="entry name" value="TRANSCRIPTIONAL REGULATOR, MARR FAMILY"/>
    <property type="match status" value="1"/>
</dbReference>
<organism evidence="2 3">
    <name type="scientific">Spongiactinospora gelatinilytica</name>
    <dbReference type="NCBI Taxonomy" id="2666298"/>
    <lineage>
        <taxon>Bacteria</taxon>
        <taxon>Bacillati</taxon>
        <taxon>Actinomycetota</taxon>
        <taxon>Actinomycetes</taxon>
        <taxon>Streptosporangiales</taxon>
        <taxon>Streptosporangiaceae</taxon>
        <taxon>Spongiactinospora</taxon>
    </lineage>
</organism>
<dbReference type="InterPro" id="IPR000835">
    <property type="entry name" value="HTH_MarR-typ"/>
</dbReference>
<dbReference type="Proteomes" id="UP000248544">
    <property type="component" value="Unassembled WGS sequence"/>
</dbReference>
<dbReference type="InterPro" id="IPR036388">
    <property type="entry name" value="WH-like_DNA-bd_sf"/>
</dbReference>
<dbReference type="SMART" id="SM00347">
    <property type="entry name" value="HTH_MARR"/>
    <property type="match status" value="1"/>
</dbReference>
<sequence length="203" mass="21523">MLGVRSSHRCGNISCATQLLRHAVTISDISLRDAAIDGRGGTVAATNEDRAALLGELVTRSIPGWAIAVVRLNSAVAGRLGVTDTDVLCLHVLDRYGPATPGALAKRVNLTTGSASRMIDRLVAAGCVRRVPDPADRRRVLIEPTQEGRDRAATAYAGLVARTHAELAGYTEEELRTLARFMAAAERDTAAEAQHFQSTAPGD</sequence>
<comment type="caution">
    <text evidence="2">The sequence shown here is derived from an EMBL/GenBank/DDBJ whole genome shotgun (WGS) entry which is preliminary data.</text>
</comment>
<accession>A0A2W2I3B3</accession>
<protein>
    <submittedName>
        <fullName evidence="2">MarR family transcriptional regulator</fullName>
    </submittedName>
</protein>
<dbReference type="AlphaFoldDB" id="A0A2W2I3B3"/>
<dbReference type="SUPFAM" id="SSF46785">
    <property type="entry name" value="Winged helix' DNA-binding domain"/>
    <property type="match status" value="1"/>
</dbReference>
<dbReference type="PROSITE" id="PS50995">
    <property type="entry name" value="HTH_MARR_2"/>
    <property type="match status" value="1"/>
</dbReference>
<dbReference type="EMBL" id="POUA01000111">
    <property type="protein sequence ID" value="PZG45114.1"/>
    <property type="molecule type" value="Genomic_DNA"/>
</dbReference>
<name>A0A2W2I3B3_9ACTN</name>
<dbReference type="GO" id="GO:0006950">
    <property type="term" value="P:response to stress"/>
    <property type="evidence" value="ECO:0007669"/>
    <property type="project" value="TreeGrafter"/>
</dbReference>
<evidence type="ECO:0000259" key="1">
    <source>
        <dbReference type="PROSITE" id="PS50995"/>
    </source>
</evidence>
<dbReference type="PRINTS" id="PR00598">
    <property type="entry name" value="HTHMARR"/>
</dbReference>
<evidence type="ECO:0000313" key="3">
    <source>
        <dbReference type="Proteomes" id="UP000248544"/>
    </source>
</evidence>
<dbReference type="InterPro" id="IPR036390">
    <property type="entry name" value="WH_DNA-bd_sf"/>
</dbReference>